<dbReference type="RefSeq" id="WP_126333760.1">
    <property type="nucleotide sequence ID" value="NZ_AP022604.1"/>
</dbReference>
<keyword evidence="2" id="KW-1185">Reference proteome</keyword>
<dbReference type="EMBL" id="LR134355">
    <property type="protein sequence ID" value="VEG47888.1"/>
    <property type="molecule type" value="Genomic_DNA"/>
</dbReference>
<sequence>MNRAEEFTFVWALLDAADVILDEATRMRLCIRIGAGEYRESIIELLRRFTSSDTAIPPGLSASLWAWVNGFVGSDAETVLRGLAARIRIASAALPAIAEPARVQAPLIPRRSERAKRLLQVAKPPAVVNR</sequence>
<name>A0A448I5U5_MYCCI</name>
<accession>A0A448I5U5</accession>
<dbReference type="AlphaFoldDB" id="A0A448I5U5"/>
<evidence type="ECO:0000313" key="1">
    <source>
        <dbReference type="EMBL" id="VEG47888.1"/>
    </source>
</evidence>
<gene>
    <name evidence="1" type="ORF">NCTC10485_02180</name>
</gene>
<protein>
    <submittedName>
        <fullName evidence="1">Tryptophanase</fullName>
    </submittedName>
</protein>
<evidence type="ECO:0000313" key="2">
    <source>
        <dbReference type="Proteomes" id="UP000282551"/>
    </source>
</evidence>
<dbReference type="Proteomes" id="UP000282551">
    <property type="component" value="Chromosome"/>
</dbReference>
<dbReference type="OrthoDB" id="4639981at2"/>
<organism evidence="1 2">
    <name type="scientific">Mycolicibacterium chitae</name>
    <name type="common">Mycobacterium chitae</name>
    <dbReference type="NCBI Taxonomy" id="1792"/>
    <lineage>
        <taxon>Bacteria</taxon>
        <taxon>Bacillati</taxon>
        <taxon>Actinomycetota</taxon>
        <taxon>Actinomycetes</taxon>
        <taxon>Mycobacteriales</taxon>
        <taxon>Mycobacteriaceae</taxon>
        <taxon>Mycolicibacterium</taxon>
    </lineage>
</organism>
<reference evidence="1 2" key="1">
    <citation type="submission" date="2018-12" db="EMBL/GenBank/DDBJ databases">
        <authorList>
            <consortium name="Pathogen Informatics"/>
        </authorList>
    </citation>
    <scope>NUCLEOTIDE SEQUENCE [LARGE SCALE GENOMIC DNA]</scope>
    <source>
        <strain evidence="1 2">NCTC10485</strain>
    </source>
</reference>
<proteinExistence type="predicted"/>